<keyword evidence="2" id="KW-1185">Reference proteome</keyword>
<evidence type="ECO:0000313" key="1">
    <source>
        <dbReference type="EMBL" id="MCH7321454.1"/>
    </source>
</evidence>
<protein>
    <recommendedName>
        <fullName evidence="3">HEAT repeat domain-containing protein</fullName>
    </recommendedName>
</protein>
<accession>A0ABS9UAV0</accession>
<dbReference type="Proteomes" id="UP001316087">
    <property type="component" value="Unassembled WGS sequence"/>
</dbReference>
<reference evidence="1 2" key="1">
    <citation type="submission" date="2022-03" db="EMBL/GenBank/DDBJ databases">
        <authorList>
            <person name="Jo J.-H."/>
            <person name="Im W.-T."/>
        </authorList>
    </citation>
    <scope>NUCLEOTIDE SEQUENCE [LARGE SCALE GENOMIC DNA]</scope>
    <source>
        <strain evidence="1 2">MA9</strain>
    </source>
</reference>
<gene>
    <name evidence="1" type="ORF">LZ480_06060</name>
</gene>
<dbReference type="EMBL" id="JAKZFC010000001">
    <property type="protein sequence ID" value="MCH7321454.1"/>
    <property type="molecule type" value="Genomic_DNA"/>
</dbReference>
<dbReference type="RefSeq" id="WP_241368482.1">
    <property type="nucleotide sequence ID" value="NZ_JAKZFC010000001.1"/>
</dbReference>
<comment type="caution">
    <text evidence="1">The sequence shown here is derived from an EMBL/GenBank/DDBJ whole genome shotgun (WGS) entry which is preliminary data.</text>
</comment>
<evidence type="ECO:0000313" key="2">
    <source>
        <dbReference type="Proteomes" id="UP001316087"/>
    </source>
</evidence>
<proteinExistence type="predicted"/>
<sequence length="477" mass="55249">MGFKEELKREMRNATKDVAKEVEKHWVLDFEGHKIEFINKMLEETLLVDGEIIAQHTRQSIWSHIVPYSKLKGTFVGNDGKTHKVYVKVGGFIKLNVTIKVDGKKLLAETQKLTMIPWKNKQAIVPFLQQQFAEHGKLVNKELPDDEYLYDENQMRLAPGFADQLANEPVLLSYPKKLVKLLITQSEKPTEANRKATYEKIQEEKVISYFQEFFVQFAESEKDETLVQKEALWLLEHAADREVVKFALVVLGTTDCKNLKEQLKVIALHEEFTGVALFALSNGVRNANDDIWDIAKKVSNWGKIEALNFLEPEREEIRHWFLTDGIEDIVPGVQASLQCADKGKLDIELHEDTISDAIFDGASKLILAMLYDGPYREMDEYDYAGQVLMRYTKHAKTHCETLHHFYTLTQIADHLIEDEDVWNERFEYNWKPHEKLAVETGIEEIGRDMKWLEEAQTMLVDQPDNQDALAIVNYYKK</sequence>
<organism evidence="1 2">
    <name type="scientific">Solibacillus palustris</name>
    <dbReference type="NCBI Taxonomy" id="2908203"/>
    <lineage>
        <taxon>Bacteria</taxon>
        <taxon>Bacillati</taxon>
        <taxon>Bacillota</taxon>
        <taxon>Bacilli</taxon>
        <taxon>Bacillales</taxon>
        <taxon>Caryophanaceae</taxon>
        <taxon>Solibacillus</taxon>
    </lineage>
</organism>
<name>A0ABS9UAV0_9BACL</name>
<evidence type="ECO:0008006" key="3">
    <source>
        <dbReference type="Google" id="ProtNLM"/>
    </source>
</evidence>